<accession>A0A838CSH1</accession>
<evidence type="ECO:0000256" key="1">
    <source>
        <dbReference type="SAM" id="Phobius"/>
    </source>
</evidence>
<sequence>MYIGSQEFLITLFLGIIGLIAFMEGVEELFRRSMNADKKKWFSYNHLNDSHEKWDWTIRIGSLVLYLLVYLLTGFSLFIVVLAPILIVVSTEGVRAYMEKKYASNPNNYKIPLVRIGLILFVSLLFIAYAYQTSMFS</sequence>
<dbReference type="Proteomes" id="UP000571017">
    <property type="component" value="Unassembled WGS sequence"/>
</dbReference>
<keyword evidence="3" id="KW-1185">Reference proteome</keyword>
<reference evidence="2 3" key="1">
    <citation type="journal article" date="2004" name="Extremophiles">
        <title>Halobacillus locisalis sp. nov., a halophilic bacterium isolated from a marine solar saltern of the Yellow Sea in Korea.</title>
        <authorList>
            <person name="Yoon J.H."/>
            <person name="Kang K.H."/>
            <person name="Oh T.K."/>
            <person name="Park Y.H."/>
        </authorList>
    </citation>
    <scope>NUCLEOTIDE SEQUENCE [LARGE SCALE GENOMIC DNA]</scope>
    <source>
        <strain evidence="2 3">KCTC 3788</strain>
    </source>
</reference>
<dbReference type="AlphaFoldDB" id="A0A838CSH1"/>
<keyword evidence="1" id="KW-0472">Membrane</keyword>
<evidence type="ECO:0000313" key="3">
    <source>
        <dbReference type="Proteomes" id="UP000571017"/>
    </source>
</evidence>
<proteinExistence type="predicted"/>
<keyword evidence="1" id="KW-0812">Transmembrane</keyword>
<feature type="transmembrane region" description="Helical" evidence="1">
    <location>
        <begin position="63"/>
        <end position="89"/>
    </location>
</feature>
<organism evidence="2 3">
    <name type="scientific">Halobacillus locisalis</name>
    <dbReference type="NCBI Taxonomy" id="220753"/>
    <lineage>
        <taxon>Bacteria</taxon>
        <taxon>Bacillati</taxon>
        <taxon>Bacillota</taxon>
        <taxon>Bacilli</taxon>
        <taxon>Bacillales</taxon>
        <taxon>Bacillaceae</taxon>
        <taxon>Halobacillus</taxon>
    </lineage>
</organism>
<evidence type="ECO:0000313" key="2">
    <source>
        <dbReference type="EMBL" id="MBA2174769.1"/>
    </source>
</evidence>
<keyword evidence="1" id="KW-1133">Transmembrane helix</keyword>
<name>A0A838CSH1_9BACI</name>
<dbReference type="EMBL" id="JACEFG010000002">
    <property type="protein sequence ID" value="MBA2174769.1"/>
    <property type="molecule type" value="Genomic_DNA"/>
</dbReference>
<dbReference type="Pfam" id="PF13789">
    <property type="entry name" value="DUF4181"/>
    <property type="match status" value="1"/>
</dbReference>
<protein>
    <submittedName>
        <fullName evidence="2">DUF4181 domain-containing protein</fullName>
    </submittedName>
</protein>
<dbReference type="InterPro" id="IPR025441">
    <property type="entry name" value="DUF4181"/>
</dbReference>
<feature type="transmembrane region" description="Helical" evidence="1">
    <location>
        <begin position="109"/>
        <end position="131"/>
    </location>
</feature>
<gene>
    <name evidence="2" type="ORF">H0266_07675</name>
</gene>
<comment type="caution">
    <text evidence="2">The sequence shown here is derived from an EMBL/GenBank/DDBJ whole genome shotgun (WGS) entry which is preliminary data.</text>
</comment>
<feature type="transmembrane region" description="Helical" evidence="1">
    <location>
        <begin position="12"/>
        <end position="30"/>
    </location>
</feature>
<dbReference type="RefSeq" id="WP_181471832.1">
    <property type="nucleotide sequence ID" value="NZ_JACEFG010000002.1"/>
</dbReference>